<comment type="caution">
    <text evidence="2">The sequence shown here is derived from an EMBL/GenBank/DDBJ whole genome shotgun (WGS) entry which is preliminary data.</text>
</comment>
<dbReference type="InterPro" id="IPR010730">
    <property type="entry name" value="HET"/>
</dbReference>
<name>A0A3M7DHG6_HORWE</name>
<sequence length="630" mass="71081">MAACKVSVPTHDNVRLKLYRPLNEDRKEFRQLLVRRGSVDNPLDCVLQHASLFENPPSFVKSVMGTLFETVCYAWGDVHANHHILVNGHVLPVSTNCAQVLRRMRHPNRDRRLWIDAVCIHQDDLRERSWQVSMMADIYSSAQCNLIWLGDCPNIAANAAATAIRLIMGQVQEEIRDMCRFHETVVHAQYGVSKSSTHPMSGDFDFSPLLQLFASPWFRRLWVVVQEAVLARQNICHYGDLQMSFTDIIRTARWLLHKQNHLHFRFWDETGLGNAAMIWKYADTEHGTFGKSSTTHAPATFFNLLDDLQSFEVHEPRDHVYGLLGLHKRLRQSTSASSLLQVNYEKSVASVLRDGTLYAIRESRSLEVFNYISRRTNDDWRAAGFPSWVPRCDRPWDVKHDPTRFEWHFQCCGSHQTPNPISDPSSTTPDTLLAVGIVVGTIANVLATFDEIASPNSYIEVVQRTFAILSEAEMSEEECESIVAVTLVAGTDHQGAVVMPGANLEAFRAWHGHLVAHESFPPASSKEPDESCRRFRLAAEYDKACKAACTNRSLFVTLEGRLCLGPKLSATEDVVAILWGCIYAVGLRRLRGSNEYAVLGTAYVEGLMHGEATEGDHKVISREAQKFYLG</sequence>
<feature type="domain" description="Heterokaryon incompatibility" evidence="1">
    <location>
        <begin position="68"/>
        <end position="224"/>
    </location>
</feature>
<evidence type="ECO:0000313" key="3">
    <source>
        <dbReference type="Proteomes" id="UP000269276"/>
    </source>
</evidence>
<dbReference type="AlphaFoldDB" id="A0A3M7DHG6"/>
<gene>
    <name evidence="2" type="ORF">D0863_10287</name>
</gene>
<proteinExistence type="predicted"/>
<accession>A0A3M7DHG6</accession>
<protein>
    <recommendedName>
        <fullName evidence="1">Heterokaryon incompatibility domain-containing protein</fullName>
    </recommendedName>
</protein>
<dbReference type="EMBL" id="QWIP01000441">
    <property type="protein sequence ID" value="RMY63785.1"/>
    <property type="molecule type" value="Genomic_DNA"/>
</dbReference>
<dbReference type="PANTHER" id="PTHR24148">
    <property type="entry name" value="ANKYRIN REPEAT DOMAIN-CONTAINING PROTEIN 39 HOMOLOG-RELATED"/>
    <property type="match status" value="1"/>
</dbReference>
<organism evidence="2 3">
    <name type="scientific">Hortaea werneckii</name>
    <name type="common">Black yeast</name>
    <name type="synonym">Cladosporium werneckii</name>
    <dbReference type="NCBI Taxonomy" id="91943"/>
    <lineage>
        <taxon>Eukaryota</taxon>
        <taxon>Fungi</taxon>
        <taxon>Dikarya</taxon>
        <taxon>Ascomycota</taxon>
        <taxon>Pezizomycotina</taxon>
        <taxon>Dothideomycetes</taxon>
        <taxon>Dothideomycetidae</taxon>
        <taxon>Mycosphaerellales</taxon>
        <taxon>Teratosphaeriaceae</taxon>
        <taxon>Hortaea</taxon>
    </lineage>
</organism>
<dbReference type="VEuPathDB" id="FungiDB:BTJ68_04506"/>
<dbReference type="OrthoDB" id="3647238at2759"/>
<dbReference type="InterPro" id="IPR052895">
    <property type="entry name" value="HetReg/Transcr_Mod"/>
</dbReference>
<dbReference type="Proteomes" id="UP000269276">
    <property type="component" value="Unassembled WGS sequence"/>
</dbReference>
<dbReference type="Pfam" id="PF26639">
    <property type="entry name" value="Het-6_barrel"/>
    <property type="match status" value="1"/>
</dbReference>
<dbReference type="PANTHER" id="PTHR24148:SF64">
    <property type="entry name" value="HETEROKARYON INCOMPATIBILITY DOMAIN-CONTAINING PROTEIN"/>
    <property type="match status" value="1"/>
</dbReference>
<dbReference type="Pfam" id="PF06985">
    <property type="entry name" value="HET"/>
    <property type="match status" value="1"/>
</dbReference>
<reference evidence="2 3" key="1">
    <citation type="journal article" date="2018" name="BMC Genomics">
        <title>Genomic evidence for intraspecific hybridization in a clonal and extremely halotolerant yeast.</title>
        <authorList>
            <person name="Gostincar C."/>
            <person name="Stajich J.E."/>
            <person name="Zupancic J."/>
            <person name="Zalar P."/>
            <person name="Gunde-Cimerman N."/>
        </authorList>
    </citation>
    <scope>NUCLEOTIDE SEQUENCE [LARGE SCALE GENOMIC DNA]</scope>
    <source>
        <strain evidence="2 3">EXF-2682</strain>
    </source>
</reference>
<evidence type="ECO:0000259" key="1">
    <source>
        <dbReference type="Pfam" id="PF06985"/>
    </source>
</evidence>
<evidence type="ECO:0000313" key="2">
    <source>
        <dbReference type="EMBL" id="RMY63785.1"/>
    </source>
</evidence>